<gene>
    <name evidence="14" type="ORF">NBO_552gi001</name>
</gene>
<dbReference type="GO" id="GO:0035861">
    <property type="term" value="C:site of double-strand break"/>
    <property type="evidence" value="ECO:0007669"/>
    <property type="project" value="TreeGrafter"/>
</dbReference>
<evidence type="ECO:0000259" key="13">
    <source>
        <dbReference type="Pfam" id="PF13476"/>
    </source>
</evidence>
<comment type="subcellular location">
    <subcellularLocation>
        <location evidence="2">Chromosome</location>
    </subcellularLocation>
    <subcellularLocation>
        <location evidence="1">Nucleus</location>
    </subcellularLocation>
</comment>
<dbReference type="GO" id="GO:0005634">
    <property type="term" value="C:nucleus"/>
    <property type="evidence" value="ECO:0007669"/>
    <property type="project" value="UniProtKB-SubCell"/>
</dbReference>
<dbReference type="Pfam" id="PF13476">
    <property type="entry name" value="AAA_23"/>
    <property type="match status" value="1"/>
</dbReference>
<dbReference type="Proteomes" id="UP000016927">
    <property type="component" value="Unassembled WGS sequence"/>
</dbReference>
<dbReference type="GO" id="GO:0030915">
    <property type="term" value="C:Smc5-Smc6 complex"/>
    <property type="evidence" value="ECO:0007669"/>
    <property type="project" value="TreeGrafter"/>
</dbReference>
<evidence type="ECO:0000256" key="9">
    <source>
        <dbReference type="ARBA" id="ARBA00023172"/>
    </source>
</evidence>
<name>R0KPH8_NOSB1</name>
<keyword evidence="15" id="KW-1185">Reference proteome</keyword>
<dbReference type="GO" id="GO:0016887">
    <property type="term" value="F:ATP hydrolysis activity"/>
    <property type="evidence" value="ECO:0007669"/>
    <property type="project" value="InterPro"/>
</dbReference>
<evidence type="ECO:0000256" key="12">
    <source>
        <dbReference type="SAM" id="Coils"/>
    </source>
</evidence>
<dbReference type="AlphaFoldDB" id="R0KPH8"/>
<dbReference type="VEuPathDB" id="MicrosporidiaDB:NBO_552gi001"/>
<dbReference type="OrthoDB" id="10072614at2759"/>
<dbReference type="GO" id="GO:0003684">
    <property type="term" value="F:damaged DNA binding"/>
    <property type="evidence" value="ECO:0007669"/>
    <property type="project" value="TreeGrafter"/>
</dbReference>
<comment type="similarity">
    <text evidence="3">Belongs to the SMC family. SMC6 subfamily.</text>
</comment>
<dbReference type="GO" id="GO:0000724">
    <property type="term" value="P:double-strand break repair via homologous recombination"/>
    <property type="evidence" value="ECO:0007669"/>
    <property type="project" value="TreeGrafter"/>
</dbReference>
<evidence type="ECO:0000256" key="7">
    <source>
        <dbReference type="ARBA" id="ARBA00022840"/>
    </source>
</evidence>
<keyword evidence="5" id="KW-0547">Nucleotide-binding</keyword>
<proteinExistence type="inferred from homology"/>
<protein>
    <submittedName>
        <fullName evidence="14">RAD18-like recombination and DNA repair protein</fullName>
    </submittedName>
</protein>
<evidence type="ECO:0000256" key="1">
    <source>
        <dbReference type="ARBA" id="ARBA00004123"/>
    </source>
</evidence>
<dbReference type="GO" id="GO:0005524">
    <property type="term" value="F:ATP binding"/>
    <property type="evidence" value="ECO:0007669"/>
    <property type="project" value="UniProtKB-KW"/>
</dbReference>
<feature type="non-terminal residue" evidence="14">
    <location>
        <position position="296"/>
    </location>
</feature>
<evidence type="ECO:0000256" key="10">
    <source>
        <dbReference type="ARBA" id="ARBA00023204"/>
    </source>
</evidence>
<reference evidence="14 15" key="1">
    <citation type="journal article" date="2013" name="BMC Genomics">
        <title>Comparative genomics of parasitic silkworm microsporidia reveal an association between genome expansion and host adaptation.</title>
        <authorList>
            <person name="Pan G."/>
            <person name="Xu J."/>
            <person name="Li T."/>
            <person name="Xia Q."/>
            <person name="Liu S.L."/>
            <person name="Zhang G."/>
            <person name="Li S."/>
            <person name="Li C."/>
            <person name="Liu H."/>
            <person name="Yang L."/>
            <person name="Liu T."/>
            <person name="Zhang X."/>
            <person name="Wu Z."/>
            <person name="Fan W."/>
            <person name="Dang X."/>
            <person name="Xiang H."/>
            <person name="Tao M."/>
            <person name="Li Y."/>
            <person name="Hu J."/>
            <person name="Li Z."/>
            <person name="Lin L."/>
            <person name="Luo J."/>
            <person name="Geng L."/>
            <person name="Wang L."/>
            <person name="Long M."/>
            <person name="Wan Y."/>
            <person name="He N."/>
            <person name="Zhang Z."/>
            <person name="Lu C."/>
            <person name="Keeling P.J."/>
            <person name="Wang J."/>
            <person name="Xiang Z."/>
            <person name="Zhou Z."/>
        </authorList>
    </citation>
    <scope>NUCLEOTIDE SEQUENCE [LARGE SCALE GENOMIC DNA]</scope>
    <source>
        <strain evidence="15">CQ1 / CVCC 102059</strain>
    </source>
</reference>
<dbReference type="STRING" id="578461.R0KPH8"/>
<organism evidence="14 15">
    <name type="scientific">Nosema bombycis (strain CQ1 / CVCC 102059)</name>
    <name type="common">Microsporidian parasite</name>
    <name type="synonym">Pebrine of silkworm</name>
    <dbReference type="NCBI Taxonomy" id="578461"/>
    <lineage>
        <taxon>Eukaryota</taxon>
        <taxon>Fungi</taxon>
        <taxon>Fungi incertae sedis</taxon>
        <taxon>Microsporidia</taxon>
        <taxon>Nosematidae</taxon>
        <taxon>Nosema</taxon>
    </lineage>
</organism>
<dbReference type="GO" id="GO:0003697">
    <property type="term" value="F:single-stranded DNA binding"/>
    <property type="evidence" value="ECO:0007669"/>
    <property type="project" value="TreeGrafter"/>
</dbReference>
<evidence type="ECO:0000256" key="6">
    <source>
        <dbReference type="ARBA" id="ARBA00022763"/>
    </source>
</evidence>
<keyword evidence="4" id="KW-0158">Chromosome</keyword>
<dbReference type="PANTHER" id="PTHR19306:SF6">
    <property type="entry name" value="STRUCTURAL MAINTENANCE OF CHROMOSOMES PROTEIN 6"/>
    <property type="match status" value="1"/>
</dbReference>
<sequence>MAFDLLNYDRNILINTIELVNFMCHDHLVVKFKKKFTCIGGRNGSGKSAIMISLGLLFGLRSSSLERGNSLKNLIKSGESFFIIRCVLNNSKKFMYETFGDCIIVEKKVTTKSSSFSVVNKDRKVIFNKVDDLEYLLDFYDLKFENPMNFLTQENAKKFLSSSDPKFLYQLFLKGTEISDIRTINEEYKNNVDIMTEKINLISKELDVINDKIMDETKRLEILSNAEKLKEKIKDCKIEIEWSKIDKIKKSALEIQNQVSTVSNEIKHKQDELTLIMEESELIKQDKKILMKKIDT</sequence>
<dbReference type="InterPro" id="IPR027417">
    <property type="entry name" value="P-loop_NTPase"/>
</dbReference>
<feature type="domain" description="Rad50/SbcC-type AAA" evidence="13">
    <location>
        <begin position="17"/>
        <end position="241"/>
    </location>
</feature>
<dbReference type="SUPFAM" id="SSF52540">
    <property type="entry name" value="P-loop containing nucleoside triphosphate hydrolases"/>
    <property type="match status" value="1"/>
</dbReference>
<evidence type="ECO:0000256" key="5">
    <source>
        <dbReference type="ARBA" id="ARBA00022741"/>
    </source>
</evidence>
<evidence type="ECO:0000313" key="15">
    <source>
        <dbReference type="Proteomes" id="UP000016927"/>
    </source>
</evidence>
<dbReference type="Gene3D" id="3.40.50.300">
    <property type="entry name" value="P-loop containing nucleotide triphosphate hydrolases"/>
    <property type="match status" value="1"/>
</dbReference>
<keyword evidence="6" id="KW-0227">DNA damage</keyword>
<dbReference type="OMA" id="WRINGES"/>
<dbReference type="PANTHER" id="PTHR19306">
    <property type="entry name" value="STRUCTURAL MAINTENANCE OF CHROMOSOMES 5,6 SMC5, SMC6"/>
    <property type="match status" value="1"/>
</dbReference>
<feature type="coiled-coil region" evidence="12">
    <location>
        <begin position="185"/>
        <end position="239"/>
    </location>
</feature>
<keyword evidence="7" id="KW-0067">ATP-binding</keyword>
<dbReference type="HOGENOM" id="CLU_054502_0_0_1"/>
<evidence type="ECO:0000256" key="2">
    <source>
        <dbReference type="ARBA" id="ARBA00004286"/>
    </source>
</evidence>
<evidence type="ECO:0000256" key="3">
    <source>
        <dbReference type="ARBA" id="ARBA00006793"/>
    </source>
</evidence>
<dbReference type="EMBL" id="KB909459">
    <property type="protein sequence ID" value="EOB12092.1"/>
    <property type="molecule type" value="Genomic_DNA"/>
</dbReference>
<keyword evidence="10" id="KW-0234">DNA repair</keyword>
<keyword evidence="11" id="KW-0539">Nucleus</keyword>
<evidence type="ECO:0000256" key="11">
    <source>
        <dbReference type="ARBA" id="ARBA00023242"/>
    </source>
</evidence>
<accession>R0KPH8</accession>
<keyword evidence="9" id="KW-0233">DNA recombination</keyword>
<evidence type="ECO:0000256" key="8">
    <source>
        <dbReference type="ARBA" id="ARBA00023054"/>
    </source>
</evidence>
<dbReference type="InterPro" id="IPR038729">
    <property type="entry name" value="Rad50/SbcC_AAA"/>
</dbReference>
<evidence type="ECO:0000256" key="4">
    <source>
        <dbReference type="ARBA" id="ARBA00022454"/>
    </source>
</evidence>
<evidence type="ECO:0000313" key="14">
    <source>
        <dbReference type="EMBL" id="EOB12092.1"/>
    </source>
</evidence>
<keyword evidence="8 12" id="KW-0175">Coiled coil</keyword>